<evidence type="ECO:0000256" key="3">
    <source>
        <dbReference type="ARBA" id="ARBA00022989"/>
    </source>
</evidence>
<dbReference type="GO" id="GO:0022857">
    <property type="term" value="F:transmembrane transporter activity"/>
    <property type="evidence" value="ECO:0007669"/>
    <property type="project" value="InterPro"/>
</dbReference>
<evidence type="ECO:0000313" key="8">
    <source>
        <dbReference type="EMBL" id="RZU67045.1"/>
    </source>
</evidence>
<feature type="transmembrane region" description="Helical" evidence="6">
    <location>
        <begin position="122"/>
        <end position="141"/>
    </location>
</feature>
<feature type="transmembrane region" description="Helical" evidence="6">
    <location>
        <begin position="301"/>
        <end position="322"/>
    </location>
</feature>
<evidence type="ECO:0000313" key="9">
    <source>
        <dbReference type="Proteomes" id="UP000291483"/>
    </source>
</evidence>
<protein>
    <submittedName>
        <fullName evidence="8">MFS-type transporter involved in bile tolerance (Atg22 family)</fullName>
    </submittedName>
</protein>
<accession>A0A4Q8ASC2</accession>
<feature type="transmembrane region" description="Helical" evidence="6">
    <location>
        <begin position="331"/>
        <end position="347"/>
    </location>
</feature>
<dbReference type="CDD" id="cd06174">
    <property type="entry name" value="MFS"/>
    <property type="match status" value="1"/>
</dbReference>
<evidence type="ECO:0000259" key="7">
    <source>
        <dbReference type="PROSITE" id="PS50850"/>
    </source>
</evidence>
<sequence length="448" mass="47556">MYTCDTLTEKGHKAVEPTASPTAESLRDSAVSTDTDALGRPLKPVSRGFQTSIFFAMFGTWLALMPATSITLALKINQIDPENKAVSLSLVLGVGAFVALVAQNIFGALSDRTTSRWGMRKPWILGGMLTGLLSLVFLAFADSIPTIVVAWALTQLTFNILLSGLNPVVPDQVPQKQLGRVSGLLGLTHTFAAVGGAALAQAFLPDVTMAILIPGIVFAITIVIFLLVLRDRTQAKEDVAPFSLLLFIKAFWTSPRKAPDFALAWVSRFLVMFGNMTLSSYQLYFLMDRFGFTEATVGPAILQLSIITAVTTTVMSITVGFLSDRLARRKVFVLVSAIILALAHILAAVAPSFAVFAIAAGIAGLALGVYLAVDQALIAEVLPSRSDVGKDMGVLHLANVLPQTLVPVTAPLFLAIGGGLNNYPALFIGGAIVGIIGAIVNQFIKSVR</sequence>
<evidence type="ECO:0000256" key="4">
    <source>
        <dbReference type="ARBA" id="ARBA00023136"/>
    </source>
</evidence>
<dbReference type="AlphaFoldDB" id="A0A4Q8ASC2"/>
<dbReference type="InterPro" id="IPR011701">
    <property type="entry name" value="MFS"/>
</dbReference>
<feature type="transmembrane region" description="Helical" evidence="6">
    <location>
        <begin position="209"/>
        <end position="229"/>
    </location>
</feature>
<dbReference type="Proteomes" id="UP000291483">
    <property type="component" value="Unassembled WGS sequence"/>
</dbReference>
<feature type="domain" description="Major facilitator superfamily (MFS) profile" evidence="7">
    <location>
        <begin position="260"/>
        <end position="448"/>
    </location>
</feature>
<evidence type="ECO:0000256" key="6">
    <source>
        <dbReference type="SAM" id="Phobius"/>
    </source>
</evidence>
<dbReference type="InterPro" id="IPR036259">
    <property type="entry name" value="MFS_trans_sf"/>
</dbReference>
<dbReference type="PROSITE" id="PS50850">
    <property type="entry name" value="MFS"/>
    <property type="match status" value="1"/>
</dbReference>
<evidence type="ECO:0000256" key="5">
    <source>
        <dbReference type="SAM" id="MobiDB-lite"/>
    </source>
</evidence>
<comment type="subcellular location">
    <subcellularLocation>
        <location evidence="1">Cell membrane</location>
        <topology evidence="1">Multi-pass membrane protein</topology>
    </subcellularLocation>
</comment>
<dbReference type="GO" id="GO:0005886">
    <property type="term" value="C:plasma membrane"/>
    <property type="evidence" value="ECO:0007669"/>
    <property type="project" value="UniProtKB-SubCell"/>
</dbReference>
<proteinExistence type="predicted"/>
<keyword evidence="9" id="KW-1185">Reference proteome</keyword>
<evidence type="ECO:0000256" key="1">
    <source>
        <dbReference type="ARBA" id="ARBA00004651"/>
    </source>
</evidence>
<keyword evidence="2 6" id="KW-0812">Transmembrane</keyword>
<feature type="transmembrane region" description="Helical" evidence="6">
    <location>
        <begin position="353"/>
        <end position="373"/>
    </location>
</feature>
<dbReference type="EMBL" id="SHLC01000001">
    <property type="protein sequence ID" value="RZU67045.1"/>
    <property type="molecule type" value="Genomic_DNA"/>
</dbReference>
<name>A0A4Q8ASC2_9MICO</name>
<reference evidence="8 9" key="1">
    <citation type="submission" date="2019-02" db="EMBL/GenBank/DDBJ databases">
        <title>Sequencing the genomes of 1000 actinobacteria strains.</title>
        <authorList>
            <person name="Klenk H.-P."/>
        </authorList>
    </citation>
    <scope>NUCLEOTIDE SEQUENCE [LARGE SCALE GENOMIC DNA]</scope>
    <source>
        <strain evidence="8 9">DSM 18319</strain>
    </source>
</reference>
<feature type="transmembrane region" description="Helical" evidence="6">
    <location>
        <begin position="53"/>
        <end position="74"/>
    </location>
</feature>
<feature type="transmembrane region" description="Helical" evidence="6">
    <location>
        <begin position="423"/>
        <end position="444"/>
    </location>
</feature>
<feature type="transmembrane region" description="Helical" evidence="6">
    <location>
        <begin position="261"/>
        <end position="281"/>
    </location>
</feature>
<comment type="caution">
    <text evidence="8">The sequence shown here is derived from an EMBL/GenBank/DDBJ whole genome shotgun (WGS) entry which is preliminary data.</text>
</comment>
<evidence type="ECO:0000256" key="2">
    <source>
        <dbReference type="ARBA" id="ARBA00022692"/>
    </source>
</evidence>
<feature type="transmembrane region" description="Helical" evidence="6">
    <location>
        <begin position="394"/>
        <end position="417"/>
    </location>
</feature>
<keyword evidence="3 6" id="KW-1133">Transmembrane helix</keyword>
<dbReference type="Pfam" id="PF07690">
    <property type="entry name" value="MFS_1"/>
    <property type="match status" value="1"/>
</dbReference>
<keyword evidence="4 6" id="KW-0472">Membrane</keyword>
<feature type="transmembrane region" description="Helical" evidence="6">
    <location>
        <begin position="147"/>
        <end position="169"/>
    </location>
</feature>
<gene>
    <name evidence="8" type="ORF">EV379_3421</name>
</gene>
<dbReference type="PANTHER" id="PTHR23528:SF1">
    <property type="entry name" value="MAJOR FACILITATOR SUPERFAMILY (MFS) PROFILE DOMAIN-CONTAINING PROTEIN"/>
    <property type="match status" value="1"/>
</dbReference>
<feature type="transmembrane region" description="Helical" evidence="6">
    <location>
        <begin position="181"/>
        <end position="203"/>
    </location>
</feature>
<dbReference type="Gene3D" id="1.20.1250.20">
    <property type="entry name" value="MFS general substrate transporter like domains"/>
    <property type="match status" value="2"/>
</dbReference>
<feature type="region of interest" description="Disordered" evidence="5">
    <location>
        <begin position="1"/>
        <end position="30"/>
    </location>
</feature>
<dbReference type="InterPro" id="IPR020846">
    <property type="entry name" value="MFS_dom"/>
</dbReference>
<dbReference type="PANTHER" id="PTHR23528">
    <property type="match status" value="1"/>
</dbReference>
<dbReference type="SUPFAM" id="SSF103473">
    <property type="entry name" value="MFS general substrate transporter"/>
    <property type="match status" value="1"/>
</dbReference>
<organism evidence="8 9">
    <name type="scientific">Microterricola gilva</name>
    <dbReference type="NCBI Taxonomy" id="393267"/>
    <lineage>
        <taxon>Bacteria</taxon>
        <taxon>Bacillati</taxon>
        <taxon>Actinomycetota</taxon>
        <taxon>Actinomycetes</taxon>
        <taxon>Micrococcales</taxon>
        <taxon>Microbacteriaceae</taxon>
        <taxon>Microterricola</taxon>
    </lineage>
</organism>
<feature type="transmembrane region" description="Helical" evidence="6">
    <location>
        <begin position="86"/>
        <end position="110"/>
    </location>
</feature>